<accession>A0A7L4DXF1</accession>
<dbReference type="EMBL" id="VZZY01025105">
    <property type="protein sequence ID" value="NXW66241.1"/>
    <property type="molecule type" value="Genomic_DNA"/>
</dbReference>
<dbReference type="PROSITE" id="PS50188">
    <property type="entry name" value="B302_SPRY"/>
    <property type="match status" value="1"/>
</dbReference>
<dbReference type="Gene3D" id="2.60.120.920">
    <property type="match status" value="1"/>
</dbReference>
<keyword evidence="3" id="KW-1185">Reference proteome</keyword>
<feature type="domain" description="B30.2/SPRY" evidence="1">
    <location>
        <begin position="1"/>
        <end position="81"/>
    </location>
</feature>
<dbReference type="InterPro" id="IPR003879">
    <property type="entry name" value="Butyrophylin_SPRY"/>
</dbReference>
<proteinExistence type="predicted"/>
<protein>
    <submittedName>
        <fullName evidence="2">BT1A1 protein</fullName>
    </submittedName>
</protein>
<feature type="non-terminal residue" evidence="2">
    <location>
        <position position="81"/>
    </location>
</feature>
<dbReference type="InterPro" id="IPR001870">
    <property type="entry name" value="B30.2/SPRY"/>
</dbReference>
<dbReference type="InterPro" id="IPR013320">
    <property type="entry name" value="ConA-like_dom_sf"/>
</dbReference>
<dbReference type="Proteomes" id="UP000541249">
    <property type="component" value="Unassembled WGS sequence"/>
</dbReference>
<name>A0A7L4DXF1_9AVES</name>
<evidence type="ECO:0000313" key="3">
    <source>
        <dbReference type="Proteomes" id="UP000541249"/>
    </source>
</evidence>
<dbReference type="AlphaFoldDB" id="A0A7L4DXF1"/>
<dbReference type="SUPFAM" id="SSF49899">
    <property type="entry name" value="Concanavalin A-like lectins/glucanases"/>
    <property type="match status" value="1"/>
</dbReference>
<dbReference type="Pfam" id="PF00622">
    <property type="entry name" value="SPRY"/>
    <property type="match status" value="1"/>
</dbReference>
<dbReference type="PRINTS" id="PR01407">
    <property type="entry name" value="BUTYPHLNCDUF"/>
</dbReference>
<dbReference type="InterPro" id="IPR003877">
    <property type="entry name" value="SPRY_dom"/>
</dbReference>
<evidence type="ECO:0000313" key="2">
    <source>
        <dbReference type="EMBL" id="NXW66241.1"/>
    </source>
</evidence>
<comment type="caution">
    <text evidence="2">The sequence shown here is derived from an EMBL/GenBank/DDBJ whole genome shotgun (WGS) entry which is preliminary data.</text>
</comment>
<dbReference type="InterPro" id="IPR043136">
    <property type="entry name" value="B30.2/SPRY_sf"/>
</dbReference>
<evidence type="ECO:0000259" key="1">
    <source>
        <dbReference type="PROSITE" id="PS50188"/>
    </source>
</evidence>
<dbReference type="OrthoDB" id="9049620at2759"/>
<organism evidence="2 3">
    <name type="scientific">Eurystomus gularis</name>
    <dbReference type="NCBI Taxonomy" id="325343"/>
    <lineage>
        <taxon>Eukaryota</taxon>
        <taxon>Metazoa</taxon>
        <taxon>Chordata</taxon>
        <taxon>Craniata</taxon>
        <taxon>Vertebrata</taxon>
        <taxon>Euteleostomi</taxon>
        <taxon>Archelosauria</taxon>
        <taxon>Archosauria</taxon>
        <taxon>Dinosauria</taxon>
        <taxon>Saurischia</taxon>
        <taxon>Theropoda</taxon>
        <taxon>Coelurosauria</taxon>
        <taxon>Aves</taxon>
        <taxon>Neognathae</taxon>
        <taxon>Neoaves</taxon>
        <taxon>Telluraves</taxon>
        <taxon>Coraciimorphae</taxon>
        <taxon>Coraciiformes</taxon>
        <taxon>Coraciidae</taxon>
        <taxon>Eurystomus</taxon>
    </lineage>
</organism>
<sequence length="81" mass="9084">EVGISTRWALGVAKANMDRMEYQNFSPENGIWGVQCQVGEVVALTSPPTPLSSLPRRIWVFLEYPQGLVTFINADTKLEIF</sequence>
<gene>
    <name evidence="2" type="primary">Btn1a1_5</name>
    <name evidence="2" type="ORF">EURGUL_R15061</name>
</gene>
<reference evidence="2 3" key="1">
    <citation type="submission" date="2019-09" db="EMBL/GenBank/DDBJ databases">
        <title>Bird 10,000 Genomes (B10K) Project - Family phase.</title>
        <authorList>
            <person name="Zhang G."/>
        </authorList>
    </citation>
    <scope>NUCLEOTIDE SEQUENCE [LARGE SCALE GENOMIC DNA]</scope>
    <source>
        <strain evidence="2">B10K-DU-002-51</strain>
        <tissue evidence="2">Muscle</tissue>
    </source>
</reference>
<feature type="non-terminal residue" evidence="2">
    <location>
        <position position="1"/>
    </location>
</feature>